<dbReference type="InterPro" id="IPR044730">
    <property type="entry name" value="RNase_H-like_dom_plant"/>
</dbReference>
<dbReference type="InterPro" id="IPR002156">
    <property type="entry name" value="RNaseH_domain"/>
</dbReference>
<feature type="domain" description="Reverse transcriptase zinc-binding" evidence="2">
    <location>
        <begin position="39"/>
        <end position="125"/>
    </location>
</feature>
<accession>A0A6A2YEB8</accession>
<protein>
    <recommendedName>
        <fullName evidence="5">RNase H type-1 domain-containing protein</fullName>
    </recommendedName>
</protein>
<organism evidence="3 4">
    <name type="scientific">Hibiscus syriacus</name>
    <name type="common">Rose of Sharon</name>
    <dbReference type="NCBI Taxonomy" id="106335"/>
    <lineage>
        <taxon>Eukaryota</taxon>
        <taxon>Viridiplantae</taxon>
        <taxon>Streptophyta</taxon>
        <taxon>Embryophyta</taxon>
        <taxon>Tracheophyta</taxon>
        <taxon>Spermatophyta</taxon>
        <taxon>Magnoliopsida</taxon>
        <taxon>eudicotyledons</taxon>
        <taxon>Gunneridae</taxon>
        <taxon>Pentapetalae</taxon>
        <taxon>rosids</taxon>
        <taxon>malvids</taxon>
        <taxon>Malvales</taxon>
        <taxon>Malvaceae</taxon>
        <taxon>Malvoideae</taxon>
        <taxon>Hibiscus</taxon>
    </lineage>
</organism>
<dbReference type="GO" id="GO:0004523">
    <property type="term" value="F:RNA-DNA hybrid ribonuclease activity"/>
    <property type="evidence" value="ECO:0007669"/>
    <property type="project" value="InterPro"/>
</dbReference>
<evidence type="ECO:0008006" key="5">
    <source>
        <dbReference type="Google" id="ProtNLM"/>
    </source>
</evidence>
<dbReference type="InterPro" id="IPR012337">
    <property type="entry name" value="RNaseH-like_sf"/>
</dbReference>
<evidence type="ECO:0000313" key="4">
    <source>
        <dbReference type="Proteomes" id="UP000436088"/>
    </source>
</evidence>
<dbReference type="PANTHER" id="PTHR47723">
    <property type="entry name" value="OS05G0353850 PROTEIN"/>
    <property type="match status" value="1"/>
</dbReference>
<dbReference type="InterPro" id="IPR026960">
    <property type="entry name" value="RVT-Znf"/>
</dbReference>
<dbReference type="EMBL" id="VEPZ02001482">
    <property type="protein sequence ID" value="KAE8671064.1"/>
    <property type="molecule type" value="Genomic_DNA"/>
</dbReference>
<dbReference type="Pfam" id="PF13456">
    <property type="entry name" value="RVT_3"/>
    <property type="match status" value="1"/>
</dbReference>
<dbReference type="CDD" id="cd06222">
    <property type="entry name" value="RNase_H_like"/>
    <property type="match status" value="1"/>
</dbReference>
<proteinExistence type="predicted"/>
<evidence type="ECO:0000259" key="2">
    <source>
        <dbReference type="Pfam" id="PF13966"/>
    </source>
</evidence>
<evidence type="ECO:0000259" key="1">
    <source>
        <dbReference type="Pfam" id="PF13456"/>
    </source>
</evidence>
<evidence type="ECO:0000313" key="3">
    <source>
        <dbReference type="EMBL" id="KAE8671064.1"/>
    </source>
</evidence>
<dbReference type="Gene3D" id="3.30.420.10">
    <property type="entry name" value="Ribonuclease H-like superfamily/Ribonuclease H"/>
    <property type="match status" value="1"/>
</dbReference>
<gene>
    <name evidence="3" type="ORF">F3Y22_tig00111996pilonHSYRG00033</name>
</gene>
<name>A0A6A2YEB8_HIBSY</name>
<dbReference type="Proteomes" id="UP000436088">
    <property type="component" value="Unassembled WGS sequence"/>
</dbReference>
<dbReference type="GO" id="GO:0003676">
    <property type="term" value="F:nucleic acid binding"/>
    <property type="evidence" value="ECO:0007669"/>
    <property type="project" value="InterPro"/>
</dbReference>
<sequence>MMTVLLLICEHLKQVRFLDVFMVPGDHKIAGKASDKREFTVRSTYRALEDGDPVTFERVWKTIASYCTLPRIKCCIWISSKERLLNNVKRAWRLMSTYTNYVSCGALAEDVNHILRTCPSALLLWINLIRPSQLEDFLTCNLQEWIRRNPEGDSYRGDTKTFGVSHSTKLQSQRSLTPATINTDGAHNITTGEAACGRVIRDCRGNWKSGFSKRVGICSSMEAKLWGIFEVLRIAWRCGAKKAVLETESKDATQVICDGNRDQDI</sequence>
<dbReference type="SUPFAM" id="SSF53098">
    <property type="entry name" value="Ribonuclease H-like"/>
    <property type="match status" value="1"/>
</dbReference>
<dbReference type="Pfam" id="PF13966">
    <property type="entry name" value="zf-RVT"/>
    <property type="match status" value="1"/>
</dbReference>
<comment type="caution">
    <text evidence="3">The sequence shown here is derived from an EMBL/GenBank/DDBJ whole genome shotgun (WGS) entry which is preliminary data.</text>
</comment>
<dbReference type="InterPro" id="IPR053151">
    <property type="entry name" value="RNase_H-like"/>
</dbReference>
<dbReference type="PANTHER" id="PTHR47723:SF19">
    <property type="entry name" value="POLYNUCLEOTIDYL TRANSFERASE, RIBONUCLEASE H-LIKE SUPERFAMILY PROTEIN"/>
    <property type="match status" value="1"/>
</dbReference>
<dbReference type="AlphaFoldDB" id="A0A6A2YEB8"/>
<feature type="domain" description="RNase H type-1" evidence="1">
    <location>
        <begin position="182"/>
        <end position="263"/>
    </location>
</feature>
<dbReference type="InterPro" id="IPR036397">
    <property type="entry name" value="RNaseH_sf"/>
</dbReference>
<keyword evidence="4" id="KW-1185">Reference proteome</keyword>
<reference evidence="3" key="1">
    <citation type="submission" date="2019-09" db="EMBL/GenBank/DDBJ databases">
        <title>Draft genome information of white flower Hibiscus syriacus.</title>
        <authorList>
            <person name="Kim Y.-M."/>
        </authorList>
    </citation>
    <scope>NUCLEOTIDE SEQUENCE [LARGE SCALE GENOMIC DNA]</scope>
    <source>
        <strain evidence="3">YM2019G1</strain>
    </source>
</reference>